<keyword evidence="6" id="KW-0234">DNA repair</keyword>
<dbReference type="GO" id="GO:0016787">
    <property type="term" value="F:hydrolase activity"/>
    <property type="evidence" value="ECO:0007669"/>
    <property type="project" value="UniProtKB-KW"/>
</dbReference>
<evidence type="ECO:0000259" key="12">
    <source>
        <dbReference type="Pfam" id="PF14214"/>
    </source>
</evidence>
<feature type="domain" description="DNA helicase Pif1-like DEAD-box helicase" evidence="10">
    <location>
        <begin position="938"/>
        <end position="1089"/>
    </location>
</feature>
<protein>
    <recommendedName>
        <fullName evidence="6">ATP-dependent DNA helicase</fullName>
        <ecNumber evidence="6">5.6.2.3</ecNumber>
    </recommendedName>
</protein>
<comment type="caution">
    <text evidence="14">The sequence shown here is derived from an EMBL/GenBank/DDBJ whole genome shotgun (WGS) entry which is preliminary data.</text>
</comment>
<keyword evidence="6" id="KW-0378">Hydrolase</keyword>
<dbReference type="InterPro" id="IPR013955">
    <property type="entry name" value="Rep_factor-A_C"/>
</dbReference>
<dbReference type="Gene3D" id="2.40.50.140">
    <property type="entry name" value="Nucleic acid-binding proteins"/>
    <property type="match status" value="2"/>
</dbReference>
<keyword evidence="2" id="KW-0479">Metal-binding</keyword>
<proteinExistence type="inferred from homology"/>
<evidence type="ECO:0000313" key="15">
    <source>
        <dbReference type="Proteomes" id="UP001210211"/>
    </source>
</evidence>
<evidence type="ECO:0000259" key="11">
    <source>
        <dbReference type="Pfam" id="PF08646"/>
    </source>
</evidence>
<dbReference type="Pfam" id="PF08646">
    <property type="entry name" value="Rep_fac-A_C"/>
    <property type="match status" value="1"/>
</dbReference>
<dbReference type="PANTHER" id="PTHR10492:SF90">
    <property type="entry name" value="ATP-DEPENDENT DNA HELICASE"/>
    <property type="match status" value="1"/>
</dbReference>
<feature type="domain" description="Helitron helicase-like" evidence="12">
    <location>
        <begin position="440"/>
        <end position="606"/>
    </location>
</feature>
<dbReference type="GO" id="GO:0006281">
    <property type="term" value="P:DNA repair"/>
    <property type="evidence" value="ECO:0007669"/>
    <property type="project" value="UniProtKB-KW"/>
</dbReference>
<sequence>MVLLAGVLGNNLQGVAFSCSWCGPPLSASVLLSIPGVLLDSCWLFGCAVLFSFCLPVHQHLQICLCYTSVLLFAGALSSYRVIFFCYLLIQCIATISCDDVPPSTPTSHYIPYSDESSLADEVQSEDSSPPQTPPAIPVMNAGQRPQYDDFGDLTEMCHRCHALFWYRERCIRDSRVGQPVYNLCCRGGRVHLPAVQPTPSPLSELLDPLNGPDSRHFLECIRIYNSMFAFTSMGVQVDESINRGHGPYVYRISGQLCHLIGSLLPDSDTPPQFAQLYIYDTENEISNRLGVFSVSDQSSAPRPHIVEALRDMLDAYNPYAQAFRSVRDRVLDDSDDSLRLRIISHRSGDGRQYAAPTASEVVGLMVGDIDDQHFDRDIILQRRTGSLQRISSLHPSYMPSQYPLLFVHGEDSFHLDIEYRVDDSATSSRVRQHVTMNEYYCYRLHVRAIGCNIILRSGRLLQQISVDMFACVDQSRVNYIHNNQASLRSDTYMNIRNAVINHDVYGRSVGRRIILPPSHTGGPRYMFQNYQDAIAVCRHLGPPHLFITFTCNPAWPEITRNLFPGQQPSDRPDLVSRVFRMKLNQMTEDIRGGEFFGPVSGSIDRVISAELPDPDIDPDAYSLVSQFMVHGPCGPARPRSPCMQNGNCSKHFPKRYHDATIMTDDGVVLYRRRDQGITVEKNGVVLDNRYSLQQVASNPIIQRTKLTAWFELNAADATARNLTYPEVTRLYTWHDNGKFWQLRQSGYRLARMAFIPPGAGEAYFVRTLLNCVRGARSFTKLRTVNGTVYPTFKEACNALGLLEDNSEWLSTMQEAAEVASSGQLRRIFVDMLLYSEVADARQLWDSCWAYMGDDIVHRIRSNNNNFEMTVDTDILKDHILYELEDILFERGYSLQYVRLPSPLHPRTMHPHNRLLTEQYSFNTVDLRMRVPTLLTGLNADQKIAFDMIVQSVMSRSGKFFFVYGHGGTGKTFLWRVLTAYLRSNGKIVLTVASSGLSSLLLEGGVTAYYRFKIPIKLKEGTTCDIKKHTHLAHLLLQTSLIVWDEAPMNNKLCFEALDRTMRDIFADQCPNNQTKPFGGVTVVLGDDYLIHPDGDPEQAMIDAVYPNFEHEYQNETYLQQRAIITPKNAAVALLNDVVLQRIPGQQHDYYSYDSAIGRETLPEDLQTMFTSDMLNTIISGSMPSHKLSLKIGVPVMLLRNMDQLIMDNLLQVSTLTLTTETQNAKIHGRAVRIWPASDPRRGRVWKFHFLFIDHTGSKIQGFILTTDYQRVGHVFTEQNLIEITKFAVDESSQDYKVVDYDYMLKITRQTQVKMLPTAMYALPTYYFDFRQLEDVGTEITYEKAVLDTIARLSGFSDVKTVPSLDNVRVQTIYLTNESTPFDDQPIVLNATPGMFNRAAPPLALLPKKPAIKITIQDLNALYLDNYTETYYQSAIRITRITDPFDWFYEACPDCHKMLDRDGQAFYCPDCRTKNDNLYHGVNTLEMYRIKIQVADHTGTAQFVLLGKTAAAIVGADPGVLKTEQDNTNKPPQALLNIVNKTYLFTVSGKQPGPKRKYRTYTVSRQEPVPDDMIALLPDPILLLQGSPHAQQQSPQTPKTPPTLQDEGKSASTTPPPEATQTEILPMKRTKHEEGETAVIPVKSIRRRLADDFSPPISKKQSPVEEASDNTKDGD</sequence>
<dbReference type="InterPro" id="IPR027417">
    <property type="entry name" value="P-loop_NTPase"/>
</dbReference>
<dbReference type="GO" id="GO:0006310">
    <property type="term" value="P:DNA recombination"/>
    <property type="evidence" value="ECO:0007669"/>
    <property type="project" value="UniProtKB-KW"/>
</dbReference>
<evidence type="ECO:0000256" key="7">
    <source>
        <dbReference type="SAM" id="MobiDB-lite"/>
    </source>
</evidence>
<gene>
    <name evidence="14" type="ORF">LUZ61_012068</name>
</gene>
<dbReference type="GO" id="GO:0003677">
    <property type="term" value="F:DNA binding"/>
    <property type="evidence" value="ECO:0007669"/>
    <property type="project" value="UniProtKB-KW"/>
</dbReference>
<dbReference type="PANTHER" id="PTHR10492">
    <property type="match status" value="1"/>
</dbReference>
<dbReference type="CDD" id="cd04476">
    <property type="entry name" value="RPA1_DBD_C"/>
    <property type="match status" value="1"/>
</dbReference>
<comment type="similarity">
    <text evidence="1">Belongs to the replication factor A protein 1 family.</text>
</comment>
<dbReference type="GO" id="GO:0005524">
    <property type="term" value="F:ATP binding"/>
    <property type="evidence" value="ECO:0007669"/>
    <property type="project" value="UniProtKB-KW"/>
</dbReference>
<feature type="region of interest" description="Disordered" evidence="7">
    <location>
        <begin position="1588"/>
        <end position="1675"/>
    </location>
</feature>
<feature type="domain" description="Replication factor A C-terminal" evidence="11">
    <location>
        <begin position="1441"/>
        <end position="1555"/>
    </location>
</feature>
<evidence type="ECO:0000256" key="5">
    <source>
        <dbReference type="ARBA" id="ARBA00023125"/>
    </source>
</evidence>
<dbReference type="EMBL" id="JAMRDG010000001">
    <property type="protein sequence ID" value="KAJ3708363.1"/>
    <property type="molecule type" value="Genomic_DNA"/>
</dbReference>
<keyword evidence="6" id="KW-0547">Nucleotide-binding</keyword>
<keyword evidence="3" id="KW-0863">Zinc-finger</keyword>
<accession>A0AAD6A2C8</accession>
<evidence type="ECO:0000313" key="14">
    <source>
        <dbReference type="EMBL" id="KAJ3708363.1"/>
    </source>
</evidence>
<evidence type="ECO:0000256" key="2">
    <source>
        <dbReference type="ARBA" id="ARBA00022723"/>
    </source>
</evidence>
<keyword evidence="6" id="KW-0347">Helicase</keyword>
<evidence type="ECO:0000259" key="9">
    <source>
        <dbReference type="Pfam" id="PF02721"/>
    </source>
</evidence>
<keyword evidence="5" id="KW-0238">DNA-binding</keyword>
<organism evidence="14 15">
    <name type="scientific">Rhynchospora tenuis</name>
    <dbReference type="NCBI Taxonomy" id="198213"/>
    <lineage>
        <taxon>Eukaryota</taxon>
        <taxon>Viridiplantae</taxon>
        <taxon>Streptophyta</taxon>
        <taxon>Embryophyta</taxon>
        <taxon>Tracheophyta</taxon>
        <taxon>Spermatophyta</taxon>
        <taxon>Magnoliopsida</taxon>
        <taxon>Liliopsida</taxon>
        <taxon>Poales</taxon>
        <taxon>Cyperaceae</taxon>
        <taxon>Cyperoideae</taxon>
        <taxon>Rhynchosporeae</taxon>
        <taxon>Rhynchospora</taxon>
    </lineage>
</organism>
<evidence type="ECO:0000256" key="8">
    <source>
        <dbReference type="SAM" id="Phobius"/>
    </source>
</evidence>
<keyword evidence="6" id="KW-0067">ATP-binding</keyword>
<evidence type="ECO:0000259" key="10">
    <source>
        <dbReference type="Pfam" id="PF05970"/>
    </source>
</evidence>
<dbReference type="Pfam" id="PF21530">
    <property type="entry name" value="Pif1_2B_dom"/>
    <property type="match status" value="1"/>
</dbReference>
<name>A0AAD6A2C8_9POAL</name>
<dbReference type="GO" id="GO:0000723">
    <property type="term" value="P:telomere maintenance"/>
    <property type="evidence" value="ECO:0007669"/>
    <property type="project" value="InterPro"/>
</dbReference>
<evidence type="ECO:0000256" key="3">
    <source>
        <dbReference type="ARBA" id="ARBA00022771"/>
    </source>
</evidence>
<dbReference type="InterPro" id="IPR047192">
    <property type="entry name" value="Euk_RPA1_DBD_C"/>
</dbReference>
<feature type="domain" description="DNA helicase Pif1-like 2B" evidence="13">
    <location>
        <begin position="1174"/>
        <end position="1204"/>
    </location>
</feature>
<dbReference type="Proteomes" id="UP001210211">
    <property type="component" value="Unassembled WGS sequence"/>
</dbReference>
<dbReference type="InterPro" id="IPR010285">
    <property type="entry name" value="DNA_helicase_pif1-like_DEAD"/>
</dbReference>
<dbReference type="InterPro" id="IPR025476">
    <property type="entry name" value="Helitron_helicase-like"/>
</dbReference>
<keyword evidence="6" id="KW-0233">DNA recombination</keyword>
<dbReference type="EC" id="5.6.2.3" evidence="6"/>
<feature type="domain" description="Replication protein A 70 kDa DNA-binding subunit B/D first OB fold" evidence="9">
    <location>
        <begin position="1246"/>
        <end position="1314"/>
    </location>
</feature>
<keyword evidence="8" id="KW-0472">Membrane</keyword>
<dbReference type="SUPFAM" id="SSF50249">
    <property type="entry name" value="Nucleic acid-binding proteins"/>
    <property type="match status" value="2"/>
</dbReference>
<comment type="cofactor">
    <cofactor evidence="6">
        <name>Mg(2+)</name>
        <dbReference type="ChEBI" id="CHEBI:18420"/>
    </cofactor>
</comment>
<dbReference type="Pfam" id="PF02721">
    <property type="entry name" value="DUF223"/>
    <property type="match status" value="1"/>
</dbReference>
<dbReference type="Pfam" id="PF14214">
    <property type="entry name" value="Helitron_like_N"/>
    <property type="match status" value="1"/>
</dbReference>
<keyword evidence="6" id="KW-0227">DNA damage</keyword>
<dbReference type="InterPro" id="IPR003871">
    <property type="entry name" value="RFA1B/D_OB_1st"/>
</dbReference>
<keyword evidence="15" id="KW-1185">Reference proteome</keyword>
<keyword evidence="4" id="KW-0862">Zinc</keyword>
<dbReference type="GO" id="GO:0043139">
    <property type="term" value="F:5'-3' DNA helicase activity"/>
    <property type="evidence" value="ECO:0007669"/>
    <property type="project" value="UniProtKB-EC"/>
</dbReference>
<dbReference type="Gene3D" id="3.40.50.300">
    <property type="entry name" value="P-loop containing nucleotide triphosphate hydrolases"/>
    <property type="match status" value="1"/>
</dbReference>
<dbReference type="Pfam" id="PF05970">
    <property type="entry name" value="PIF1"/>
    <property type="match status" value="1"/>
</dbReference>
<feature type="transmembrane region" description="Helical" evidence="8">
    <location>
        <begin position="28"/>
        <end position="53"/>
    </location>
</feature>
<dbReference type="GO" id="GO:0008270">
    <property type="term" value="F:zinc ion binding"/>
    <property type="evidence" value="ECO:0007669"/>
    <property type="project" value="UniProtKB-KW"/>
</dbReference>
<evidence type="ECO:0000256" key="4">
    <source>
        <dbReference type="ARBA" id="ARBA00022833"/>
    </source>
</evidence>
<feature type="transmembrane region" description="Helical" evidence="8">
    <location>
        <begin position="65"/>
        <end position="90"/>
    </location>
</feature>
<reference evidence="14 15" key="1">
    <citation type="journal article" date="2022" name="Cell">
        <title>Repeat-based holocentromeres influence genome architecture and karyotype evolution.</title>
        <authorList>
            <person name="Hofstatter P.G."/>
            <person name="Thangavel G."/>
            <person name="Lux T."/>
            <person name="Neumann P."/>
            <person name="Vondrak T."/>
            <person name="Novak P."/>
            <person name="Zhang M."/>
            <person name="Costa L."/>
            <person name="Castellani M."/>
            <person name="Scott A."/>
            <person name="Toegelov H."/>
            <person name="Fuchs J."/>
            <person name="Mata-Sucre Y."/>
            <person name="Dias Y."/>
            <person name="Vanzela A.L.L."/>
            <person name="Huettel B."/>
            <person name="Almeida C.C.S."/>
            <person name="Simkova H."/>
            <person name="Souza G."/>
            <person name="Pedrosa-Harand A."/>
            <person name="Macas J."/>
            <person name="Mayer K.F.X."/>
            <person name="Houben A."/>
            <person name="Marques A."/>
        </authorList>
    </citation>
    <scope>NUCLEOTIDE SEQUENCE [LARGE SCALE GENOMIC DNA]</scope>
    <source>
        <strain evidence="14">RhyTen1mFocal</strain>
    </source>
</reference>
<comment type="similarity">
    <text evidence="6">Belongs to the helicase family.</text>
</comment>
<evidence type="ECO:0000256" key="1">
    <source>
        <dbReference type="ARBA" id="ARBA00005690"/>
    </source>
</evidence>
<evidence type="ECO:0000256" key="6">
    <source>
        <dbReference type="RuleBase" id="RU363044"/>
    </source>
</evidence>
<dbReference type="InterPro" id="IPR049163">
    <property type="entry name" value="Pif1-like_2B_dom"/>
</dbReference>
<keyword evidence="8" id="KW-0812">Transmembrane</keyword>
<dbReference type="SUPFAM" id="SSF52540">
    <property type="entry name" value="P-loop containing nucleoside triphosphate hydrolases"/>
    <property type="match status" value="1"/>
</dbReference>
<evidence type="ECO:0000259" key="13">
    <source>
        <dbReference type="Pfam" id="PF21530"/>
    </source>
</evidence>
<dbReference type="InterPro" id="IPR012340">
    <property type="entry name" value="NA-bd_OB-fold"/>
</dbReference>
<keyword evidence="8" id="KW-1133">Transmembrane helix</keyword>
<comment type="catalytic activity">
    <reaction evidence="6">
        <text>ATP + H2O = ADP + phosphate + H(+)</text>
        <dbReference type="Rhea" id="RHEA:13065"/>
        <dbReference type="ChEBI" id="CHEBI:15377"/>
        <dbReference type="ChEBI" id="CHEBI:15378"/>
        <dbReference type="ChEBI" id="CHEBI:30616"/>
        <dbReference type="ChEBI" id="CHEBI:43474"/>
        <dbReference type="ChEBI" id="CHEBI:456216"/>
        <dbReference type="EC" id="5.6.2.3"/>
    </reaction>
</comment>